<dbReference type="Proteomes" id="UP000524246">
    <property type="component" value="Unassembled WGS sequence"/>
</dbReference>
<sequence length="113" mass="12643">MNRPLNDFFSFSAALIINTIIAANALAIDQTPVSSQAVSLFQEDKDGIIKDGEYEVMNENGSLTRRPCPYTCENRGIPREKCHEWKSASGDLCYVHDTRLPQAAVPLRKKESK</sequence>
<accession>A0A7X9FTM6</accession>
<comment type="caution">
    <text evidence="1">The sequence shown here is derived from an EMBL/GenBank/DDBJ whole genome shotgun (WGS) entry which is preliminary data.</text>
</comment>
<dbReference type="EMBL" id="JAAZON010000506">
    <property type="protein sequence ID" value="NMC63701.1"/>
    <property type="molecule type" value="Genomic_DNA"/>
</dbReference>
<name>A0A7X9FTM6_9DELT</name>
<dbReference type="AlphaFoldDB" id="A0A7X9FTM6"/>
<reference evidence="1 2" key="1">
    <citation type="journal article" date="2020" name="Biotechnol. Biofuels">
        <title>New insights from the biogas microbiome by comprehensive genome-resolved metagenomics of nearly 1600 species originating from multiple anaerobic digesters.</title>
        <authorList>
            <person name="Campanaro S."/>
            <person name="Treu L."/>
            <person name="Rodriguez-R L.M."/>
            <person name="Kovalovszki A."/>
            <person name="Ziels R.M."/>
            <person name="Maus I."/>
            <person name="Zhu X."/>
            <person name="Kougias P.G."/>
            <person name="Basile A."/>
            <person name="Luo G."/>
            <person name="Schluter A."/>
            <person name="Konstantinidis K.T."/>
            <person name="Angelidaki I."/>
        </authorList>
    </citation>
    <scope>NUCLEOTIDE SEQUENCE [LARGE SCALE GENOMIC DNA]</scope>
    <source>
        <strain evidence="1">AS27yjCOA_65</strain>
    </source>
</reference>
<proteinExistence type="predicted"/>
<evidence type="ECO:0000313" key="1">
    <source>
        <dbReference type="EMBL" id="NMC63701.1"/>
    </source>
</evidence>
<protein>
    <submittedName>
        <fullName evidence="1">Uncharacterized protein</fullName>
    </submittedName>
</protein>
<gene>
    <name evidence="1" type="ORF">GYA55_11115</name>
</gene>
<organism evidence="1 2">
    <name type="scientific">SAR324 cluster bacterium</name>
    <dbReference type="NCBI Taxonomy" id="2024889"/>
    <lineage>
        <taxon>Bacteria</taxon>
        <taxon>Deltaproteobacteria</taxon>
        <taxon>SAR324 cluster</taxon>
    </lineage>
</organism>
<evidence type="ECO:0000313" key="2">
    <source>
        <dbReference type="Proteomes" id="UP000524246"/>
    </source>
</evidence>